<dbReference type="CDD" id="cd00158">
    <property type="entry name" value="RHOD"/>
    <property type="match status" value="1"/>
</dbReference>
<dbReference type="InterPro" id="IPR001763">
    <property type="entry name" value="Rhodanese-like_dom"/>
</dbReference>
<keyword evidence="3" id="KW-1185">Reference proteome</keyword>
<evidence type="ECO:0000259" key="1">
    <source>
        <dbReference type="PROSITE" id="PS50206"/>
    </source>
</evidence>
<accession>A0A411EBI7</accession>
<dbReference type="InterPro" id="IPR036873">
    <property type="entry name" value="Rhodanese-like_dom_sf"/>
</dbReference>
<dbReference type="RefSeq" id="WP_129605861.1">
    <property type="nucleotide sequence ID" value="NZ_CP035544.1"/>
</dbReference>
<sequence length="173" mass="19850">MQKIILCAGVILMANTSFSQRTMEKLIDKLSNKDVPLASVTEVSVNPSYIRLDAREREEYEVSHLPDAKYIGYTNFDIDQFTSLFPDKEATYLVYCSLGIRSGKIGERLIELGYSDVKNMSGGIFKWMEEDLPVVDADDRETKRVHAYNKFWGLLLTKGEKVYSLESEEKDER</sequence>
<feature type="domain" description="Rhodanese" evidence="1">
    <location>
        <begin position="52"/>
        <end position="136"/>
    </location>
</feature>
<dbReference type="KEGG" id="mur:EQY75_11135"/>
<dbReference type="PANTHER" id="PTHR43031">
    <property type="entry name" value="FAD-DEPENDENT OXIDOREDUCTASE"/>
    <property type="match status" value="1"/>
</dbReference>
<dbReference type="OrthoDB" id="598065at2"/>
<dbReference type="PANTHER" id="PTHR43031:SF16">
    <property type="entry name" value="OXIDOREDUCTASE"/>
    <property type="match status" value="1"/>
</dbReference>
<dbReference type="Proteomes" id="UP000290889">
    <property type="component" value="Chromosome"/>
</dbReference>
<dbReference type="NCBIfam" id="NF045521">
    <property type="entry name" value="rhoda_near_glyco"/>
    <property type="match status" value="1"/>
</dbReference>
<dbReference type="SUPFAM" id="SSF52821">
    <property type="entry name" value="Rhodanese/Cell cycle control phosphatase"/>
    <property type="match status" value="1"/>
</dbReference>
<gene>
    <name evidence="2" type="ORF">EQY75_11135</name>
</gene>
<dbReference type="AlphaFoldDB" id="A0A411EBI7"/>
<dbReference type="SMART" id="SM00450">
    <property type="entry name" value="RHOD"/>
    <property type="match status" value="1"/>
</dbReference>
<dbReference type="EMBL" id="CP035544">
    <property type="protein sequence ID" value="QBA65029.1"/>
    <property type="molecule type" value="Genomic_DNA"/>
</dbReference>
<dbReference type="Pfam" id="PF00581">
    <property type="entry name" value="Rhodanese"/>
    <property type="match status" value="1"/>
</dbReference>
<protein>
    <submittedName>
        <fullName evidence="2">Rhodanese-like domain-containing protein</fullName>
    </submittedName>
</protein>
<dbReference type="Gene3D" id="3.40.250.10">
    <property type="entry name" value="Rhodanese-like domain"/>
    <property type="match status" value="1"/>
</dbReference>
<evidence type="ECO:0000313" key="3">
    <source>
        <dbReference type="Proteomes" id="UP000290889"/>
    </source>
</evidence>
<dbReference type="PROSITE" id="PS50206">
    <property type="entry name" value="RHODANESE_3"/>
    <property type="match status" value="1"/>
</dbReference>
<organism evidence="2 3">
    <name type="scientific">Muriicola soli</name>
    <dbReference type="NCBI Taxonomy" id="2507538"/>
    <lineage>
        <taxon>Bacteria</taxon>
        <taxon>Pseudomonadati</taxon>
        <taxon>Bacteroidota</taxon>
        <taxon>Flavobacteriia</taxon>
        <taxon>Flavobacteriales</taxon>
        <taxon>Flavobacteriaceae</taxon>
        <taxon>Muriicola</taxon>
    </lineage>
</organism>
<proteinExistence type="predicted"/>
<reference evidence="2 3" key="1">
    <citation type="submission" date="2019-01" db="EMBL/GenBank/DDBJ databases">
        <title>Muriicola soli sp. nov., isolated from soil.</title>
        <authorList>
            <person name="Kang H.J."/>
            <person name="Kim S.B."/>
        </authorList>
    </citation>
    <scope>NUCLEOTIDE SEQUENCE [LARGE SCALE GENOMIC DNA]</scope>
    <source>
        <strain evidence="2 3">MMS17-SY002</strain>
    </source>
</reference>
<evidence type="ECO:0000313" key="2">
    <source>
        <dbReference type="EMBL" id="QBA65029.1"/>
    </source>
</evidence>
<dbReference type="InterPro" id="IPR050229">
    <property type="entry name" value="GlpE_sulfurtransferase"/>
</dbReference>
<name>A0A411EBI7_9FLAO</name>